<dbReference type="InterPro" id="IPR003711">
    <property type="entry name" value="CarD-like/TRCF_RID"/>
</dbReference>
<dbReference type="SUPFAM" id="SSF141259">
    <property type="entry name" value="CarD-like"/>
    <property type="match status" value="1"/>
</dbReference>
<feature type="domain" description="Helicase ATP-binding" evidence="10">
    <location>
        <begin position="572"/>
        <end position="733"/>
    </location>
</feature>
<dbReference type="PANTHER" id="PTHR47964:SF1">
    <property type="entry name" value="ATP-DEPENDENT DNA HELICASE HOMOLOG RECG, CHLOROPLASTIC"/>
    <property type="match status" value="1"/>
</dbReference>
<keyword evidence="5 12" id="KW-0347">Helicase</keyword>
<keyword evidence="4 9" id="KW-0378">Hydrolase</keyword>
<dbReference type="InterPro" id="IPR036101">
    <property type="entry name" value="CarD-like/TRCF_RID_sf"/>
</dbReference>
<dbReference type="GO" id="GO:0016787">
    <property type="term" value="F:hydrolase activity"/>
    <property type="evidence" value="ECO:0007669"/>
    <property type="project" value="UniProtKB-KW"/>
</dbReference>
<dbReference type="SUPFAM" id="SSF143517">
    <property type="entry name" value="TRCF domain-like"/>
    <property type="match status" value="1"/>
</dbReference>
<comment type="similarity">
    <text evidence="9">In the N-terminal section; belongs to the UvrB family.</text>
</comment>
<evidence type="ECO:0000256" key="6">
    <source>
        <dbReference type="ARBA" id="ARBA00022840"/>
    </source>
</evidence>
<evidence type="ECO:0000256" key="7">
    <source>
        <dbReference type="ARBA" id="ARBA00023125"/>
    </source>
</evidence>
<comment type="similarity">
    <text evidence="9">In the C-terminal section; belongs to the helicase family. RecG subfamily.</text>
</comment>
<dbReference type="InterPro" id="IPR037235">
    <property type="entry name" value="TRCF-like_C_D7"/>
</dbReference>
<dbReference type="GO" id="GO:0000716">
    <property type="term" value="P:transcription-coupled nucleotide-excision repair, DNA damage recognition"/>
    <property type="evidence" value="ECO:0007669"/>
    <property type="project" value="UniProtKB-UniRule"/>
</dbReference>
<proteinExistence type="inferred from homology"/>
<feature type="domain" description="Helicase C-terminal" evidence="11">
    <location>
        <begin position="754"/>
        <end position="908"/>
    </location>
</feature>
<dbReference type="InterPro" id="IPR041471">
    <property type="entry name" value="UvrB_inter"/>
</dbReference>
<dbReference type="Gene3D" id="3.40.50.300">
    <property type="entry name" value="P-loop containing nucleotide triphosphate hydrolases"/>
    <property type="match status" value="2"/>
</dbReference>
<dbReference type="RefSeq" id="WP_406855981.1">
    <property type="nucleotide sequence ID" value="NZ_CP157484.1"/>
</dbReference>
<dbReference type="InterPro" id="IPR014001">
    <property type="entry name" value="Helicase_ATP-bd"/>
</dbReference>
<dbReference type="Pfam" id="PF00270">
    <property type="entry name" value="DEAD"/>
    <property type="match status" value="1"/>
</dbReference>
<comment type="function">
    <text evidence="9">Couples transcription and DNA repair by recognizing RNA polymerase (RNAP) stalled at DNA lesions. Mediates ATP-dependent release of RNAP and its truncated transcript from the DNA, and recruitment of nucleotide excision repair machinery to the damaged site.</text>
</comment>
<dbReference type="Pfam" id="PF00271">
    <property type="entry name" value="Helicase_C"/>
    <property type="match status" value="1"/>
</dbReference>
<keyword evidence="2 9" id="KW-0547">Nucleotide-binding</keyword>
<evidence type="ECO:0000256" key="5">
    <source>
        <dbReference type="ARBA" id="ARBA00022806"/>
    </source>
</evidence>
<keyword evidence="7 9" id="KW-0238">DNA-binding</keyword>
<dbReference type="GO" id="GO:0003678">
    <property type="term" value="F:DNA helicase activity"/>
    <property type="evidence" value="ECO:0007669"/>
    <property type="project" value="TreeGrafter"/>
</dbReference>
<comment type="subcellular location">
    <subcellularLocation>
        <location evidence="9">Cytoplasm</location>
    </subcellularLocation>
</comment>
<dbReference type="InterPro" id="IPR001650">
    <property type="entry name" value="Helicase_C-like"/>
</dbReference>
<dbReference type="SMART" id="SM01058">
    <property type="entry name" value="CarD_TRCF"/>
    <property type="match status" value="1"/>
</dbReference>
<dbReference type="Pfam" id="PF17757">
    <property type="entry name" value="UvrB_inter"/>
    <property type="match status" value="1"/>
</dbReference>
<dbReference type="SUPFAM" id="SSF52540">
    <property type="entry name" value="P-loop containing nucleoside triphosphate hydrolases"/>
    <property type="match status" value="3"/>
</dbReference>
<dbReference type="Gene3D" id="3.30.2060.10">
    <property type="entry name" value="Penicillin-binding protein 1b domain"/>
    <property type="match status" value="1"/>
</dbReference>
<evidence type="ECO:0000256" key="9">
    <source>
        <dbReference type="HAMAP-Rule" id="MF_00969"/>
    </source>
</evidence>
<evidence type="ECO:0000259" key="11">
    <source>
        <dbReference type="PROSITE" id="PS51194"/>
    </source>
</evidence>
<dbReference type="InterPro" id="IPR011545">
    <property type="entry name" value="DEAD/DEAH_box_helicase_dom"/>
</dbReference>
<dbReference type="SMART" id="SM00487">
    <property type="entry name" value="DEXDc"/>
    <property type="match status" value="1"/>
</dbReference>
<organism evidence="12">
    <name type="scientific">Alsobacter sp. KACC 23698</name>
    <dbReference type="NCBI Taxonomy" id="3149229"/>
    <lineage>
        <taxon>Bacteria</taxon>
        <taxon>Pseudomonadati</taxon>
        <taxon>Pseudomonadota</taxon>
        <taxon>Alphaproteobacteria</taxon>
        <taxon>Hyphomicrobiales</taxon>
        <taxon>Alsobacteraceae</taxon>
        <taxon>Alsobacter</taxon>
    </lineage>
</organism>
<keyword evidence="3 9" id="KW-0227">DNA damage</keyword>
<dbReference type="PROSITE" id="PS51194">
    <property type="entry name" value="HELICASE_CTER"/>
    <property type="match status" value="1"/>
</dbReference>
<evidence type="ECO:0000256" key="1">
    <source>
        <dbReference type="ARBA" id="ARBA00022490"/>
    </source>
</evidence>
<dbReference type="Pfam" id="PF03461">
    <property type="entry name" value="TRCF"/>
    <property type="match status" value="1"/>
</dbReference>
<protein>
    <recommendedName>
        <fullName evidence="9">Transcription-repair-coupling factor</fullName>
        <shortName evidence="9">TRCF</shortName>
        <ecNumber evidence="9">3.6.4.-</ecNumber>
    </recommendedName>
</protein>
<reference evidence="12" key="1">
    <citation type="submission" date="2024-05" db="EMBL/GenBank/DDBJ databases">
        <authorList>
            <person name="Kim S."/>
            <person name="Heo J."/>
            <person name="Choi H."/>
            <person name="Choi Y."/>
            <person name="Kwon S.-W."/>
            <person name="Kim Y."/>
        </authorList>
    </citation>
    <scope>NUCLEOTIDE SEQUENCE</scope>
    <source>
        <strain evidence="12">KACC 23698</strain>
    </source>
</reference>
<dbReference type="GO" id="GO:0005524">
    <property type="term" value="F:ATP binding"/>
    <property type="evidence" value="ECO:0007669"/>
    <property type="project" value="UniProtKB-UniRule"/>
</dbReference>
<dbReference type="Gene3D" id="3.90.1150.50">
    <property type="entry name" value="Transcription-repair-coupling factor, D7 domain"/>
    <property type="match status" value="1"/>
</dbReference>
<dbReference type="SMART" id="SM00490">
    <property type="entry name" value="HELICc"/>
    <property type="match status" value="1"/>
</dbReference>
<dbReference type="GO" id="GO:0006355">
    <property type="term" value="P:regulation of DNA-templated transcription"/>
    <property type="evidence" value="ECO:0007669"/>
    <property type="project" value="UniProtKB-UniRule"/>
</dbReference>
<dbReference type="SMART" id="SM00982">
    <property type="entry name" value="TRCF"/>
    <property type="match status" value="1"/>
</dbReference>
<dbReference type="HAMAP" id="MF_00969">
    <property type="entry name" value="TRCF"/>
    <property type="match status" value="1"/>
</dbReference>
<dbReference type="InterPro" id="IPR004576">
    <property type="entry name" value="Mfd"/>
</dbReference>
<dbReference type="PANTHER" id="PTHR47964">
    <property type="entry name" value="ATP-DEPENDENT DNA HELICASE HOMOLOG RECG, CHLOROPLASTIC"/>
    <property type="match status" value="1"/>
</dbReference>
<dbReference type="PROSITE" id="PS51192">
    <property type="entry name" value="HELICASE_ATP_BIND_1"/>
    <property type="match status" value="1"/>
</dbReference>
<dbReference type="Gene3D" id="3.40.50.11180">
    <property type="match status" value="1"/>
</dbReference>
<evidence type="ECO:0000256" key="3">
    <source>
        <dbReference type="ARBA" id="ARBA00022763"/>
    </source>
</evidence>
<dbReference type="GO" id="GO:0005737">
    <property type="term" value="C:cytoplasm"/>
    <property type="evidence" value="ECO:0007669"/>
    <property type="project" value="UniProtKB-SubCell"/>
</dbReference>
<dbReference type="EC" id="3.6.4.-" evidence="9"/>
<dbReference type="InterPro" id="IPR047112">
    <property type="entry name" value="RecG/Mfd"/>
</dbReference>
<keyword evidence="8 9" id="KW-0234">DNA repair</keyword>
<dbReference type="GO" id="GO:0003684">
    <property type="term" value="F:damaged DNA binding"/>
    <property type="evidence" value="ECO:0007669"/>
    <property type="project" value="InterPro"/>
</dbReference>
<sequence>MSAAEIPVGAETDDAFAAPQHTAALALALLDEAARRPGGLVYVAGGERRAEEVAALAARLAPERTVLHWPAWDSLPFDLAPPSAGVMGRRAAAMARIAEGVDHPLIVTSADALLQRTPPPAAWSGARMTLRTGEAIDPQALTGELAGRGYWLDERIDEPGEMGVRGGVIDIFPADADAPVRLDHEDGRILEIRRFDAVSQRTLDALQAVTIVPATEDFQRPDQATEAGSGLAAARASMAERVVATHSDLAAPVDLFGDAALALSADADRQARRFLELVADGQARGGASLYLGEADWDALASRPGALTESPAQGDAAVASFATQRLPAESAGRFLRKERDAGRTIVVAAPTRPWLRRLRRLAEQALDAGAVAAESWADVRAAQPGSLVTLLLPIDAGFRAPEGVSVLAAGDVFGSRARAGAQASSAASVLAGPDLRCGDVVVHRDHGLAVLEDVETVETPDAGATETIRLRFAGDEALMVPADEAGRLWRYGSEPDTVTLDRLGGSAWEKRRAEIEAQIADAADRLSRLARERDARTAPVLTPPQAAYERFAARFPFGETPDQSRAIADALADLASGKPMDRLVCGDVGFGKTEVALRAAAAAALAGKQVAVAAPTTVLARQHYDTFRKRFAGLGIEVAALSRFVSAADARAVKAGLADGSIRIAIGTHALAAKDVRFADLGLLIIDEEQRFGARHKQALAALGVDAHVMTLTATPIPRTLQAAMAGLRSLSVIATPPAARVPVRAVIQPFDDVLVRDALLRERRRGGQSFVVCPRVEDIAPMRARLAALWPEAKLLVAHGRMKPADIDDALIRFADGDGDVLLATNIVESGLDIPNANTMVVWRPDRFGLAQLHQLRGRVGRGRRRGVFILAADPAAALSAAARKRLETLAALDRLGAGFAISARDLDQRGAGDLLGEDQSGHMKLIGPALYQDMLERAIAAARGEPVPDDWTPELRMAEAGVIPASYIPEADVRLELYVRFARARSALEIEQLAEEIEDRFGEPPEPVVQLIDRASIAMSCRALDVARLDVGPNAVAATFRHDGQDPPPWLAGFVERAGAAGLAWKDGRLVWAKPSPDRAAERAHARKLLERLADVQAANA</sequence>
<name>A0AAU7JG33_9HYPH</name>
<dbReference type="InterPro" id="IPR005118">
    <property type="entry name" value="TRCF_C"/>
</dbReference>
<evidence type="ECO:0000259" key="10">
    <source>
        <dbReference type="PROSITE" id="PS51192"/>
    </source>
</evidence>
<gene>
    <name evidence="9" type="primary">mfd</name>
    <name evidence="12" type="ORF">ABEG18_26285</name>
</gene>
<dbReference type="AlphaFoldDB" id="A0AAU7JG33"/>
<keyword evidence="1 9" id="KW-0963">Cytoplasm</keyword>
<evidence type="ECO:0000256" key="2">
    <source>
        <dbReference type="ARBA" id="ARBA00022741"/>
    </source>
</evidence>
<dbReference type="Pfam" id="PF02559">
    <property type="entry name" value="CarD_TRCF_RID"/>
    <property type="match status" value="1"/>
</dbReference>
<dbReference type="EMBL" id="CP157484">
    <property type="protein sequence ID" value="XBO39141.1"/>
    <property type="molecule type" value="Genomic_DNA"/>
</dbReference>
<evidence type="ECO:0000313" key="12">
    <source>
        <dbReference type="EMBL" id="XBO39141.1"/>
    </source>
</evidence>
<dbReference type="Gene3D" id="2.40.10.170">
    <property type="match status" value="1"/>
</dbReference>
<accession>A0AAU7JG33</accession>
<keyword evidence="6 9" id="KW-0067">ATP-binding</keyword>
<dbReference type="InterPro" id="IPR027417">
    <property type="entry name" value="P-loop_NTPase"/>
</dbReference>
<evidence type="ECO:0000256" key="4">
    <source>
        <dbReference type="ARBA" id="ARBA00022801"/>
    </source>
</evidence>
<evidence type="ECO:0000256" key="8">
    <source>
        <dbReference type="ARBA" id="ARBA00023204"/>
    </source>
</evidence>